<comment type="caution">
    <text evidence="7">The sequence shown here is derived from an EMBL/GenBank/DDBJ whole genome shotgun (WGS) entry which is preliminary data.</text>
</comment>
<dbReference type="PROSITE" id="PS00560">
    <property type="entry name" value="CARBOXYPEPT_SER_HIS"/>
    <property type="match status" value="1"/>
</dbReference>
<evidence type="ECO:0000256" key="6">
    <source>
        <dbReference type="ARBA" id="ARBA00023180"/>
    </source>
</evidence>
<dbReference type="PANTHER" id="PTHR11802:SF472">
    <property type="entry name" value="SERINE CARBOXYPEPTIDASE CPVL-RELATED"/>
    <property type="match status" value="1"/>
</dbReference>
<keyword evidence="6" id="KW-0325">Glycoprotein</keyword>
<evidence type="ECO:0000256" key="2">
    <source>
        <dbReference type="ARBA" id="ARBA00022645"/>
    </source>
</evidence>
<keyword evidence="3" id="KW-0645">Protease</keyword>
<sequence length="410" mass="47305">EVSRARSLSQVHGLKNAEDVENYSGFLTVDSQYNSSLFFWFFPSKNKTAPLLLWLQGGPGSSSLFGMFYENGPFVVSEDLNILKREYSWTNAFSMLYIDNPVGAGFSFTLGREGYAENQVDIVKGLYKALQQFFRLFPEQRQNDFYIAGESYAAKYITYLSLLICLQKQKGISNLKESLNLKGVAIGNGFFDPLSYINLSETFFSRGLIDQKQANDLRRGEKKLIKLVQIGQYSKAYGLLMSLIWDVQTFTGYSSLENVLHSHNSEDENNYKNYLNLPEVRKAIHVGKLRFDEPSVMVKYYLQDDFMQSNKVILERLLNFNIKILIYNGNLDLLVPTASQEMLLGSLNWKFSEEFKRAKREIWQNERGFIIGYKKRARNLSFISIRNAGHLVPHDEPLYAFEMIKKFVEN</sequence>
<accession>A0A443R0U6</accession>
<dbReference type="AlphaFoldDB" id="A0A443R0U6"/>
<evidence type="ECO:0000256" key="1">
    <source>
        <dbReference type="ARBA" id="ARBA00009431"/>
    </source>
</evidence>
<gene>
    <name evidence="7" type="ORF">B4U79_05572</name>
</gene>
<dbReference type="EMBL" id="NCKU01002736">
    <property type="protein sequence ID" value="RWS08894.1"/>
    <property type="molecule type" value="Genomic_DNA"/>
</dbReference>
<keyword evidence="5" id="KW-0378">Hydrolase</keyword>
<reference evidence="7 8" key="1">
    <citation type="journal article" date="2018" name="Gigascience">
        <title>Genomes of trombidid mites reveal novel predicted allergens and laterally-transferred genes associated with secondary metabolism.</title>
        <authorList>
            <person name="Dong X."/>
            <person name="Chaisiri K."/>
            <person name="Xia D."/>
            <person name="Armstrong S.D."/>
            <person name="Fang Y."/>
            <person name="Donnelly M.J."/>
            <person name="Kadowaki T."/>
            <person name="McGarry J.W."/>
            <person name="Darby A.C."/>
            <person name="Makepeace B.L."/>
        </authorList>
    </citation>
    <scope>NUCLEOTIDE SEQUENCE [LARGE SCALE GENOMIC DNA]</scope>
    <source>
        <strain evidence="7">UoL-WK</strain>
    </source>
</reference>
<evidence type="ECO:0000256" key="3">
    <source>
        <dbReference type="ARBA" id="ARBA00022670"/>
    </source>
</evidence>
<keyword evidence="2 7" id="KW-0121">Carboxypeptidase</keyword>
<dbReference type="OrthoDB" id="443318at2759"/>
<evidence type="ECO:0000256" key="5">
    <source>
        <dbReference type="ARBA" id="ARBA00022801"/>
    </source>
</evidence>
<evidence type="ECO:0000313" key="7">
    <source>
        <dbReference type="EMBL" id="RWS08894.1"/>
    </source>
</evidence>
<organism evidence="7 8">
    <name type="scientific">Dinothrombium tinctorium</name>
    <dbReference type="NCBI Taxonomy" id="1965070"/>
    <lineage>
        <taxon>Eukaryota</taxon>
        <taxon>Metazoa</taxon>
        <taxon>Ecdysozoa</taxon>
        <taxon>Arthropoda</taxon>
        <taxon>Chelicerata</taxon>
        <taxon>Arachnida</taxon>
        <taxon>Acari</taxon>
        <taxon>Acariformes</taxon>
        <taxon>Trombidiformes</taxon>
        <taxon>Prostigmata</taxon>
        <taxon>Anystina</taxon>
        <taxon>Parasitengona</taxon>
        <taxon>Trombidioidea</taxon>
        <taxon>Trombidiidae</taxon>
        <taxon>Dinothrombium</taxon>
    </lineage>
</organism>
<dbReference type="PRINTS" id="PR00724">
    <property type="entry name" value="CRBOXYPTASEC"/>
</dbReference>
<dbReference type="Gene3D" id="3.40.50.1820">
    <property type="entry name" value="alpha/beta hydrolase"/>
    <property type="match status" value="1"/>
</dbReference>
<dbReference type="STRING" id="1965070.A0A443R0U6"/>
<dbReference type="SUPFAM" id="SSF53474">
    <property type="entry name" value="alpha/beta-Hydrolases"/>
    <property type="match status" value="1"/>
</dbReference>
<keyword evidence="4" id="KW-0732">Signal</keyword>
<comment type="similarity">
    <text evidence="1">Belongs to the peptidase S10 family.</text>
</comment>
<dbReference type="PANTHER" id="PTHR11802">
    <property type="entry name" value="SERINE PROTEASE FAMILY S10 SERINE CARBOXYPEPTIDASE"/>
    <property type="match status" value="1"/>
</dbReference>
<evidence type="ECO:0000256" key="4">
    <source>
        <dbReference type="ARBA" id="ARBA00022729"/>
    </source>
</evidence>
<dbReference type="InterPro" id="IPR001563">
    <property type="entry name" value="Peptidase_S10"/>
</dbReference>
<dbReference type="Pfam" id="PF00450">
    <property type="entry name" value="Peptidase_S10"/>
    <property type="match status" value="1"/>
</dbReference>
<dbReference type="InterPro" id="IPR029058">
    <property type="entry name" value="AB_hydrolase_fold"/>
</dbReference>
<evidence type="ECO:0000313" key="8">
    <source>
        <dbReference type="Proteomes" id="UP000285301"/>
    </source>
</evidence>
<dbReference type="InterPro" id="IPR033124">
    <property type="entry name" value="Ser_caboxypep_his_AS"/>
</dbReference>
<dbReference type="Proteomes" id="UP000285301">
    <property type="component" value="Unassembled WGS sequence"/>
</dbReference>
<feature type="non-terminal residue" evidence="7">
    <location>
        <position position="1"/>
    </location>
</feature>
<name>A0A443R0U6_9ACAR</name>
<proteinExistence type="inferred from homology"/>
<keyword evidence="8" id="KW-1185">Reference proteome</keyword>
<dbReference type="GO" id="GO:0006508">
    <property type="term" value="P:proteolysis"/>
    <property type="evidence" value="ECO:0007669"/>
    <property type="project" value="UniProtKB-KW"/>
</dbReference>
<protein>
    <submittedName>
        <fullName evidence="7">Serine carboxypeptidase-like protein</fullName>
    </submittedName>
</protein>
<dbReference type="GO" id="GO:0004185">
    <property type="term" value="F:serine-type carboxypeptidase activity"/>
    <property type="evidence" value="ECO:0007669"/>
    <property type="project" value="InterPro"/>
</dbReference>